<dbReference type="Proteomes" id="UP000887566">
    <property type="component" value="Unplaced"/>
</dbReference>
<feature type="domain" description="CARD" evidence="1">
    <location>
        <begin position="1"/>
        <end position="65"/>
    </location>
</feature>
<dbReference type="SUPFAM" id="SSF47986">
    <property type="entry name" value="DEATH domain"/>
    <property type="match status" value="1"/>
</dbReference>
<proteinExistence type="predicted"/>
<accession>A0A914UVS3</accession>
<protein>
    <submittedName>
        <fullName evidence="3">CARD domain-containing protein</fullName>
    </submittedName>
</protein>
<name>A0A914UVS3_9BILA</name>
<dbReference type="InterPro" id="IPR001315">
    <property type="entry name" value="CARD"/>
</dbReference>
<dbReference type="Gene3D" id="1.10.533.10">
    <property type="entry name" value="Death Domain, Fas"/>
    <property type="match status" value="1"/>
</dbReference>
<dbReference type="CDD" id="cd01671">
    <property type="entry name" value="CARD"/>
    <property type="match status" value="1"/>
</dbReference>
<dbReference type="Pfam" id="PF00619">
    <property type="entry name" value="CARD"/>
    <property type="match status" value="1"/>
</dbReference>
<organism evidence="2 3">
    <name type="scientific">Plectus sambesii</name>
    <dbReference type="NCBI Taxonomy" id="2011161"/>
    <lineage>
        <taxon>Eukaryota</taxon>
        <taxon>Metazoa</taxon>
        <taxon>Ecdysozoa</taxon>
        <taxon>Nematoda</taxon>
        <taxon>Chromadorea</taxon>
        <taxon>Plectida</taxon>
        <taxon>Plectina</taxon>
        <taxon>Plectoidea</taxon>
        <taxon>Plectidae</taxon>
        <taxon>Plectus</taxon>
    </lineage>
</organism>
<dbReference type="AlphaFoldDB" id="A0A914UVS3"/>
<reference evidence="3" key="1">
    <citation type="submission" date="2022-11" db="UniProtKB">
        <authorList>
            <consortium name="WormBaseParasite"/>
        </authorList>
    </citation>
    <scope>IDENTIFICATION</scope>
</reference>
<dbReference type="WBParaSite" id="PSAMB.scaffold1279size33439.g12053.t1">
    <property type="protein sequence ID" value="PSAMB.scaffold1279size33439.g12053.t1"/>
    <property type="gene ID" value="PSAMB.scaffold1279size33439.g12053"/>
</dbReference>
<evidence type="ECO:0000313" key="2">
    <source>
        <dbReference type="Proteomes" id="UP000887566"/>
    </source>
</evidence>
<evidence type="ECO:0000313" key="3">
    <source>
        <dbReference type="WBParaSite" id="PSAMB.scaffold1279size33439.g12053.t1"/>
    </source>
</evidence>
<sequence length="101" mass="11910">MDELKQKAIRHHYAKLIDSLNPLRVMDHLANLLSLEEIELIRKSQFTPQERTRELIVILCRKNEELGPFDCFIKALEETDNNHEMMAKAILKTYVCLLFAR</sequence>
<dbReference type="PROSITE" id="PS50209">
    <property type="entry name" value="CARD"/>
    <property type="match status" value="1"/>
</dbReference>
<keyword evidence="2" id="KW-1185">Reference proteome</keyword>
<dbReference type="InterPro" id="IPR011029">
    <property type="entry name" value="DEATH-like_dom_sf"/>
</dbReference>
<dbReference type="GO" id="GO:0042981">
    <property type="term" value="P:regulation of apoptotic process"/>
    <property type="evidence" value="ECO:0007669"/>
    <property type="project" value="InterPro"/>
</dbReference>
<evidence type="ECO:0000259" key="1">
    <source>
        <dbReference type="PROSITE" id="PS50209"/>
    </source>
</evidence>